<dbReference type="EMBL" id="LAZR01000296">
    <property type="protein sequence ID" value="KKN76373.1"/>
    <property type="molecule type" value="Genomic_DNA"/>
</dbReference>
<feature type="transmembrane region" description="Helical" evidence="1">
    <location>
        <begin position="7"/>
        <end position="26"/>
    </location>
</feature>
<proteinExistence type="predicted"/>
<organism evidence="2">
    <name type="scientific">marine sediment metagenome</name>
    <dbReference type="NCBI Taxonomy" id="412755"/>
    <lineage>
        <taxon>unclassified sequences</taxon>
        <taxon>metagenomes</taxon>
        <taxon>ecological metagenomes</taxon>
    </lineage>
</organism>
<sequence>MIKIEHTPIIMVSITLILITGMFFGFNTSYLYPYLSEIMGYSILADIFFIKYSKSIVQKAAAWALLYNNIFNLAYRLFGFDKADYTSAYANITILSIGFIFTFYLLNKKQNADTK</sequence>
<evidence type="ECO:0000256" key="1">
    <source>
        <dbReference type="SAM" id="Phobius"/>
    </source>
</evidence>
<reference evidence="2" key="1">
    <citation type="journal article" date="2015" name="Nature">
        <title>Complex archaea that bridge the gap between prokaryotes and eukaryotes.</title>
        <authorList>
            <person name="Spang A."/>
            <person name="Saw J.H."/>
            <person name="Jorgensen S.L."/>
            <person name="Zaremba-Niedzwiedzka K."/>
            <person name="Martijn J."/>
            <person name="Lind A.E."/>
            <person name="van Eijk R."/>
            <person name="Schleper C."/>
            <person name="Guy L."/>
            <person name="Ettema T.J."/>
        </authorList>
    </citation>
    <scope>NUCLEOTIDE SEQUENCE</scope>
</reference>
<keyword evidence="1" id="KW-0472">Membrane</keyword>
<feature type="transmembrane region" description="Helical" evidence="1">
    <location>
        <begin position="86"/>
        <end position="106"/>
    </location>
</feature>
<keyword evidence="1" id="KW-1133">Transmembrane helix</keyword>
<dbReference type="AlphaFoldDB" id="A0A0F9WDS3"/>
<accession>A0A0F9WDS3</accession>
<name>A0A0F9WDS3_9ZZZZ</name>
<gene>
    <name evidence="2" type="ORF">LCGC14_0370590</name>
</gene>
<comment type="caution">
    <text evidence="2">The sequence shown here is derived from an EMBL/GenBank/DDBJ whole genome shotgun (WGS) entry which is preliminary data.</text>
</comment>
<evidence type="ECO:0000313" key="2">
    <source>
        <dbReference type="EMBL" id="KKN76373.1"/>
    </source>
</evidence>
<keyword evidence="1" id="KW-0812">Transmembrane</keyword>
<protein>
    <submittedName>
        <fullName evidence="2">Uncharacterized protein</fullName>
    </submittedName>
</protein>